<evidence type="ECO:0000313" key="3">
    <source>
        <dbReference type="Proteomes" id="UP000696280"/>
    </source>
</evidence>
<organism evidence="2 3">
    <name type="scientific">Hymenoscyphus fraxineus</name>
    <dbReference type="NCBI Taxonomy" id="746836"/>
    <lineage>
        <taxon>Eukaryota</taxon>
        <taxon>Fungi</taxon>
        <taxon>Dikarya</taxon>
        <taxon>Ascomycota</taxon>
        <taxon>Pezizomycotina</taxon>
        <taxon>Leotiomycetes</taxon>
        <taxon>Helotiales</taxon>
        <taxon>Helotiaceae</taxon>
        <taxon>Hymenoscyphus</taxon>
    </lineage>
</organism>
<proteinExistence type="predicted"/>
<evidence type="ECO:0000313" key="2">
    <source>
        <dbReference type="EMBL" id="CAG8953667.1"/>
    </source>
</evidence>
<feature type="region of interest" description="Disordered" evidence="1">
    <location>
        <begin position="1"/>
        <end position="25"/>
    </location>
</feature>
<feature type="compositionally biased region" description="Polar residues" evidence="1">
    <location>
        <begin position="1"/>
        <end position="13"/>
    </location>
</feature>
<dbReference type="Proteomes" id="UP000696280">
    <property type="component" value="Unassembled WGS sequence"/>
</dbReference>
<feature type="region of interest" description="Disordered" evidence="1">
    <location>
        <begin position="65"/>
        <end position="87"/>
    </location>
</feature>
<sequence>MSTSKSTESSKVQTPPDDEGPPIPGWISYVDLGSASSQALERLDALIFNRRLPGVLKVYLECDDPSKSPHAHLPEEERKKKDKEDLNAMEAKRRQYKDFMKRVEKKCRESV</sequence>
<keyword evidence="3" id="KW-1185">Reference proteome</keyword>
<dbReference type="EMBL" id="CAJVRL010000052">
    <property type="protein sequence ID" value="CAG8953667.1"/>
    <property type="molecule type" value="Genomic_DNA"/>
</dbReference>
<accession>A0A9N9KY81</accession>
<evidence type="ECO:0000256" key="1">
    <source>
        <dbReference type="SAM" id="MobiDB-lite"/>
    </source>
</evidence>
<gene>
    <name evidence="2" type="ORF">HYFRA_00006556</name>
</gene>
<name>A0A9N9KY81_9HELO</name>
<dbReference type="AlphaFoldDB" id="A0A9N9KY81"/>
<comment type="caution">
    <text evidence="2">The sequence shown here is derived from an EMBL/GenBank/DDBJ whole genome shotgun (WGS) entry which is preliminary data.</text>
</comment>
<reference evidence="2" key="1">
    <citation type="submission" date="2021-07" db="EMBL/GenBank/DDBJ databases">
        <authorList>
            <person name="Durling M."/>
        </authorList>
    </citation>
    <scope>NUCLEOTIDE SEQUENCE</scope>
</reference>
<protein>
    <submittedName>
        <fullName evidence="2">Uncharacterized protein</fullName>
    </submittedName>
</protein>